<dbReference type="AlphaFoldDB" id="A0A951UK83"/>
<sequence length="73" mass="8785">MDTPVKYGIQLIKEEARQLVKKGLLNRQQPIYTLYQYIPGRDWDSIELELESNEFLLRDRIIDLLSCEDWQQD</sequence>
<dbReference type="InterPro" id="IPR025477">
    <property type="entry name" value="DUF4327"/>
</dbReference>
<accession>A0A951UK83</accession>
<dbReference type="EMBL" id="JAHHHN010000031">
    <property type="protein sequence ID" value="MBW4565130.1"/>
    <property type="molecule type" value="Genomic_DNA"/>
</dbReference>
<comment type="caution">
    <text evidence="1">The sequence shown here is derived from an EMBL/GenBank/DDBJ whole genome shotgun (WGS) entry which is preliminary data.</text>
</comment>
<gene>
    <name evidence="1" type="ORF">KME32_29345</name>
</gene>
<dbReference type="Proteomes" id="UP000715781">
    <property type="component" value="Unassembled WGS sequence"/>
</dbReference>
<organism evidence="1 2">
    <name type="scientific">Mojavia pulchra JT2-VF2</name>
    <dbReference type="NCBI Taxonomy" id="287848"/>
    <lineage>
        <taxon>Bacteria</taxon>
        <taxon>Bacillati</taxon>
        <taxon>Cyanobacteriota</taxon>
        <taxon>Cyanophyceae</taxon>
        <taxon>Nostocales</taxon>
        <taxon>Nostocaceae</taxon>
    </lineage>
</organism>
<protein>
    <submittedName>
        <fullName evidence="1">DUF4327 family protein</fullName>
    </submittedName>
</protein>
<dbReference type="Pfam" id="PF14217">
    <property type="entry name" value="DUF4327"/>
    <property type="match status" value="1"/>
</dbReference>
<reference evidence="1" key="1">
    <citation type="submission" date="2021-05" db="EMBL/GenBank/DDBJ databases">
        <authorList>
            <person name="Pietrasiak N."/>
            <person name="Ward R."/>
            <person name="Stajich J.E."/>
            <person name="Kurbessoian T."/>
        </authorList>
    </citation>
    <scope>NUCLEOTIDE SEQUENCE</scope>
    <source>
        <strain evidence="1">JT2-VF2</strain>
    </source>
</reference>
<evidence type="ECO:0000313" key="1">
    <source>
        <dbReference type="EMBL" id="MBW4565130.1"/>
    </source>
</evidence>
<proteinExistence type="predicted"/>
<reference evidence="1" key="2">
    <citation type="journal article" date="2022" name="Microbiol. Resour. Announc.">
        <title>Metagenome Sequencing to Explore Phylogenomics of Terrestrial Cyanobacteria.</title>
        <authorList>
            <person name="Ward R.D."/>
            <person name="Stajich J.E."/>
            <person name="Johansen J.R."/>
            <person name="Huntemann M."/>
            <person name="Clum A."/>
            <person name="Foster B."/>
            <person name="Foster B."/>
            <person name="Roux S."/>
            <person name="Palaniappan K."/>
            <person name="Varghese N."/>
            <person name="Mukherjee S."/>
            <person name="Reddy T.B.K."/>
            <person name="Daum C."/>
            <person name="Copeland A."/>
            <person name="Chen I.A."/>
            <person name="Ivanova N.N."/>
            <person name="Kyrpides N.C."/>
            <person name="Shapiro N."/>
            <person name="Eloe-Fadrosh E.A."/>
            <person name="Pietrasiak N."/>
        </authorList>
    </citation>
    <scope>NUCLEOTIDE SEQUENCE</scope>
    <source>
        <strain evidence="1">JT2-VF2</strain>
    </source>
</reference>
<evidence type="ECO:0000313" key="2">
    <source>
        <dbReference type="Proteomes" id="UP000715781"/>
    </source>
</evidence>
<name>A0A951UK83_9NOST</name>